<organism evidence="1">
    <name type="scientific">Utricularia reniformis</name>
    <dbReference type="NCBI Taxonomy" id="192314"/>
    <lineage>
        <taxon>Eukaryota</taxon>
        <taxon>Viridiplantae</taxon>
        <taxon>Streptophyta</taxon>
        <taxon>Embryophyta</taxon>
        <taxon>Tracheophyta</taxon>
        <taxon>Spermatophyta</taxon>
        <taxon>Magnoliopsida</taxon>
        <taxon>eudicotyledons</taxon>
        <taxon>Gunneridae</taxon>
        <taxon>Pentapetalae</taxon>
        <taxon>asterids</taxon>
        <taxon>lamiids</taxon>
        <taxon>Lamiales</taxon>
        <taxon>Lentibulariaceae</taxon>
        <taxon>Utricularia</taxon>
    </lineage>
</organism>
<dbReference type="EMBL" id="KY774314">
    <property type="protein sequence ID" value="ART30985.1"/>
    <property type="molecule type" value="Genomic_DNA"/>
</dbReference>
<dbReference type="AlphaFoldDB" id="A0A1Y0B0M3"/>
<accession>A0A1Y0B0M3</accession>
<name>A0A1Y0B0M3_9LAMI</name>
<keyword evidence="1" id="KW-0496">Mitochondrion</keyword>
<gene>
    <name evidence="1" type="ORF">AEK19_MT0743</name>
</gene>
<protein>
    <submittedName>
        <fullName evidence="1">Uncharacterized protein</fullName>
    </submittedName>
</protein>
<evidence type="ECO:0000313" key="1">
    <source>
        <dbReference type="EMBL" id="ART30985.1"/>
    </source>
</evidence>
<proteinExistence type="predicted"/>
<sequence>MLKKRRVDEDLRRLLVPNRKEKERKKEMVDRYKPQLFHGCSSLIVKDEQQDD</sequence>
<reference evidence="1" key="1">
    <citation type="submission" date="2017-03" db="EMBL/GenBank/DDBJ databases">
        <title>The mitochondrial genome of the carnivorous plant Utricularia reniformis (Lentibulariaceae): structure, comparative analysis and evolutionary landmarks.</title>
        <authorList>
            <person name="Silva S.R."/>
            <person name="Alvarenga D.O."/>
            <person name="Michael T.P."/>
            <person name="Miranda V.F.O."/>
            <person name="Varani A.M."/>
        </authorList>
    </citation>
    <scope>NUCLEOTIDE SEQUENCE</scope>
</reference>
<geneLocation type="mitochondrion" evidence="1"/>